<comment type="caution">
    <text evidence="2">The sequence shown here is derived from an EMBL/GenBank/DDBJ whole genome shotgun (WGS) entry which is preliminary data.</text>
</comment>
<feature type="transmembrane region" description="Helical" evidence="1">
    <location>
        <begin position="221"/>
        <end position="239"/>
    </location>
</feature>
<dbReference type="InterPro" id="IPR010364">
    <property type="entry name" value="Uncharacterised_IM_CreD"/>
</dbReference>
<gene>
    <name evidence="2" type="ORF">HK439_15570</name>
</gene>
<evidence type="ECO:0000313" key="2">
    <source>
        <dbReference type="EMBL" id="MBD1547687.1"/>
    </source>
</evidence>
<feature type="transmembrane region" description="Helical" evidence="1">
    <location>
        <begin position="245"/>
        <end position="265"/>
    </location>
</feature>
<feature type="transmembrane region" description="Helical" evidence="1">
    <location>
        <begin position="168"/>
        <end position="187"/>
    </location>
</feature>
<reference evidence="2" key="1">
    <citation type="submission" date="2020-05" db="EMBL/GenBank/DDBJ databases">
        <title>Identification of trans-AT polyketide cluster in two marine bacteria, producers of a novel glutaramide-containing polyketide sesbanimide D and analogs.</title>
        <authorList>
            <person name="Kacar D."/>
            <person name="Rodriguez P."/>
            <person name="Canedo L."/>
            <person name="Gonzalez E."/>
            <person name="Galan B."/>
            <person name="De La Calle F."/>
            <person name="Garcia J.L."/>
        </authorList>
    </citation>
    <scope>NUCLEOTIDE SEQUENCE</scope>
    <source>
        <strain evidence="2">PHM038</strain>
    </source>
</reference>
<proteinExistence type="predicted"/>
<dbReference type="GO" id="GO:0005886">
    <property type="term" value="C:plasma membrane"/>
    <property type="evidence" value="ECO:0007669"/>
    <property type="project" value="TreeGrafter"/>
</dbReference>
<protein>
    <submittedName>
        <fullName evidence="2">Cell envelope integrity protein CreD</fullName>
    </submittedName>
</protein>
<dbReference type="NCBIfam" id="NF008712">
    <property type="entry name" value="PRK11715.1-1"/>
    <property type="match status" value="1"/>
</dbReference>
<name>A0A926S7M7_9HYPH</name>
<dbReference type="PANTHER" id="PTHR30092:SF0">
    <property type="entry name" value="INNER MEMBRANE PROTEIN CRED"/>
    <property type="match status" value="1"/>
</dbReference>
<sequence>RLHTFLPRSIPSTKIDIGPFLSTSNTEQSYRIAPERGGPSHNYNKNMQLASSGINAPIPPASWRSGFSFDIPLQFNGSTAIYLAPAGQTTKVAITSDWPHPGFTGAFLPETRDITDGGFTAEWVIPYLARGLPKFLETTILPLQSTMMGVKFVEPVDFYQTISRSLKYAIGFFSLTFMAVFMLEMGSSWQFHWIQYGLVGLALVVFYVMLLALAEHIGYTRAYLAAACAATALNAAYVGSSLKSWMAGAVMLTVLASIYAVLYALMREQDYALLIGSIIAFVALAITMFATQRIDWSGQRQKAADPRSAAA</sequence>
<dbReference type="PANTHER" id="PTHR30092">
    <property type="entry name" value="INNER MEMBRANE PROTEIN CRED"/>
    <property type="match status" value="1"/>
</dbReference>
<accession>A0A926S7M7</accession>
<evidence type="ECO:0000313" key="3">
    <source>
        <dbReference type="Proteomes" id="UP000598467"/>
    </source>
</evidence>
<keyword evidence="1" id="KW-0472">Membrane</keyword>
<dbReference type="EMBL" id="JABFCZ010000017">
    <property type="protein sequence ID" value="MBD1547687.1"/>
    <property type="molecule type" value="Genomic_DNA"/>
</dbReference>
<feature type="transmembrane region" description="Helical" evidence="1">
    <location>
        <begin position="272"/>
        <end position="290"/>
    </location>
</feature>
<feature type="transmembrane region" description="Helical" evidence="1">
    <location>
        <begin position="193"/>
        <end position="214"/>
    </location>
</feature>
<dbReference type="Pfam" id="PF06123">
    <property type="entry name" value="CreD"/>
    <property type="match status" value="1"/>
</dbReference>
<dbReference type="Proteomes" id="UP000598467">
    <property type="component" value="Unassembled WGS sequence"/>
</dbReference>
<feature type="non-terminal residue" evidence="2">
    <location>
        <position position="1"/>
    </location>
</feature>
<organism evidence="2 3">
    <name type="scientific">Roseibium aggregatum</name>
    <dbReference type="NCBI Taxonomy" id="187304"/>
    <lineage>
        <taxon>Bacteria</taxon>
        <taxon>Pseudomonadati</taxon>
        <taxon>Pseudomonadota</taxon>
        <taxon>Alphaproteobacteria</taxon>
        <taxon>Hyphomicrobiales</taxon>
        <taxon>Stappiaceae</taxon>
        <taxon>Roseibium</taxon>
    </lineage>
</organism>
<keyword evidence="1" id="KW-0812">Transmembrane</keyword>
<keyword evidence="1" id="KW-1133">Transmembrane helix</keyword>
<evidence type="ECO:0000256" key="1">
    <source>
        <dbReference type="SAM" id="Phobius"/>
    </source>
</evidence>
<dbReference type="AlphaFoldDB" id="A0A926S7M7"/>